<dbReference type="PANTHER" id="PTHR10539">
    <property type="entry name" value="26S PROTEASOME NON-ATPASE REGULATORY SUBUNIT 13"/>
    <property type="match status" value="1"/>
</dbReference>
<dbReference type="InterPro" id="IPR036390">
    <property type="entry name" value="WH_DNA-bd_sf"/>
</dbReference>
<accession>A0A9P0W1D1</accession>
<keyword evidence="2 4" id="KW-0647">Proteasome</keyword>
<protein>
    <submittedName>
        <fullName evidence="4">26S proteasome regulatory subunit Rpn9p</fullName>
    </submittedName>
</protein>
<dbReference type="PROSITE" id="PS50250">
    <property type="entry name" value="PCI"/>
    <property type="match status" value="1"/>
</dbReference>
<dbReference type="Proteomes" id="UP000837801">
    <property type="component" value="Unassembled WGS sequence"/>
</dbReference>
<dbReference type="InterPro" id="IPR000717">
    <property type="entry name" value="PCI_dom"/>
</dbReference>
<dbReference type="EMBL" id="CAKXYY010000028">
    <property type="protein sequence ID" value="CAH2355523.1"/>
    <property type="molecule type" value="Genomic_DNA"/>
</dbReference>
<dbReference type="InterPro" id="IPR054179">
    <property type="entry name" value="PSD13_N"/>
</dbReference>
<organism evidence="4 5">
    <name type="scientific">[Candida] railenensis</name>
    <dbReference type="NCBI Taxonomy" id="45579"/>
    <lineage>
        <taxon>Eukaryota</taxon>
        <taxon>Fungi</taxon>
        <taxon>Dikarya</taxon>
        <taxon>Ascomycota</taxon>
        <taxon>Saccharomycotina</taxon>
        <taxon>Pichiomycetes</taxon>
        <taxon>Debaryomycetaceae</taxon>
        <taxon>Kurtzmaniella</taxon>
    </lineage>
</organism>
<evidence type="ECO:0000259" key="3">
    <source>
        <dbReference type="PROSITE" id="PS50250"/>
    </source>
</evidence>
<dbReference type="InterPro" id="IPR035298">
    <property type="entry name" value="PSMD13"/>
</dbReference>
<evidence type="ECO:0000313" key="5">
    <source>
        <dbReference type="Proteomes" id="UP000837801"/>
    </source>
</evidence>
<dbReference type="GO" id="GO:0006511">
    <property type="term" value="P:ubiquitin-dependent protein catabolic process"/>
    <property type="evidence" value="ECO:0007669"/>
    <property type="project" value="TreeGrafter"/>
</dbReference>
<dbReference type="AlphaFoldDB" id="A0A9P0W1D1"/>
<dbReference type="SMART" id="SM00088">
    <property type="entry name" value="PINT"/>
    <property type="match status" value="1"/>
</dbReference>
<evidence type="ECO:0000313" key="4">
    <source>
        <dbReference type="EMBL" id="CAH2355523.1"/>
    </source>
</evidence>
<dbReference type="GO" id="GO:0005634">
    <property type="term" value="C:nucleus"/>
    <property type="evidence" value="ECO:0007669"/>
    <property type="project" value="TreeGrafter"/>
</dbReference>
<feature type="domain" description="PCI" evidence="3">
    <location>
        <begin position="212"/>
        <end position="386"/>
    </location>
</feature>
<dbReference type="OrthoDB" id="1093at2759"/>
<keyword evidence="5" id="KW-1185">Reference proteome</keyword>
<reference evidence="4" key="1">
    <citation type="submission" date="2022-03" db="EMBL/GenBank/DDBJ databases">
        <authorList>
            <person name="Legras J.-L."/>
            <person name="Devillers H."/>
            <person name="Grondin C."/>
        </authorList>
    </citation>
    <scope>NUCLEOTIDE SEQUENCE</scope>
    <source>
        <strain evidence="4">CLIB 1423</strain>
    </source>
</reference>
<evidence type="ECO:0000256" key="2">
    <source>
        <dbReference type="ARBA" id="ARBA00022942"/>
    </source>
</evidence>
<comment type="caution">
    <text evidence="4">The sequence shown here is derived from an EMBL/GenBank/DDBJ whole genome shotgun (WGS) entry which is preliminary data.</text>
</comment>
<dbReference type="GO" id="GO:0008541">
    <property type="term" value="C:proteasome regulatory particle, lid subcomplex"/>
    <property type="evidence" value="ECO:0007669"/>
    <property type="project" value="TreeGrafter"/>
</dbReference>
<gene>
    <name evidence="4" type="ORF">CLIB1423_28S00210</name>
</gene>
<name>A0A9P0W1D1_9ASCO</name>
<sequence length="426" mass="48933">MSAMEVDSDVSTVLATLRSETENGDLINLFYELEDYYERKLWHQLTLSLEEFYRSKASAGTSVRTRIYDLFVSQFSSKLNQIQVVDFLLASLEDLDLTKEENVEVGIEKLTELQQNIRTNYLKTNSNSHQVEDLEKSIEDDEAVVYVALQLARFYLYSNQRETQLKASDEILDSLNKKFESSYEKVEFQAKVNAAYYLTNCQLYKIREDYNHYYSNGLLYLSAIATVNKSANQTLDIVEQQRLCYDLAISALLGDKIYNFGELILHDILKSLQGSQWEWLYNLIQFLNAGNLEGFSKWLAVGKDKAPILEAHEVFLQQKIIIMSLLELISLKPATNKVLQFKEISDFTGAPLNDVEHLIIKCFSLGLIKGYINQIESSLIVTWLQPRILNLDQVKVLYDHLNKWDSGVEKLGNEMLQNGGSIWAAN</sequence>
<dbReference type="SUPFAM" id="SSF46785">
    <property type="entry name" value="Winged helix' DNA-binding domain"/>
    <property type="match status" value="1"/>
</dbReference>
<dbReference type="Pfam" id="PF01399">
    <property type="entry name" value="PCI"/>
    <property type="match status" value="1"/>
</dbReference>
<dbReference type="GO" id="GO:0005829">
    <property type="term" value="C:cytosol"/>
    <property type="evidence" value="ECO:0007669"/>
    <property type="project" value="TreeGrafter"/>
</dbReference>
<evidence type="ECO:0000256" key="1">
    <source>
        <dbReference type="ARBA" id="ARBA00006207"/>
    </source>
</evidence>
<comment type="similarity">
    <text evidence="1">Belongs to the proteasome subunit S11 family.</text>
</comment>
<dbReference type="PANTHER" id="PTHR10539:SF0">
    <property type="entry name" value="26S PROTEASOME NON-ATPASE REGULATORY SUBUNIT 13"/>
    <property type="match status" value="1"/>
</dbReference>
<dbReference type="GO" id="GO:0005198">
    <property type="term" value="F:structural molecule activity"/>
    <property type="evidence" value="ECO:0007669"/>
    <property type="project" value="TreeGrafter"/>
</dbReference>
<proteinExistence type="inferred from homology"/>
<dbReference type="Pfam" id="PF22037">
    <property type="entry name" value="PSD13_N"/>
    <property type="match status" value="1"/>
</dbReference>